<comment type="caution">
    <text evidence="2">The sequence shown here is derived from an EMBL/GenBank/DDBJ whole genome shotgun (WGS) entry which is preliminary data.</text>
</comment>
<reference evidence="2 3" key="1">
    <citation type="submission" date="2018-10" db="EMBL/GenBank/DDBJ databases">
        <title>A high-quality apple genome assembly.</title>
        <authorList>
            <person name="Hu J."/>
        </authorList>
    </citation>
    <scope>NUCLEOTIDE SEQUENCE [LARGE SCALE GENOMIC DNA]</scope>
    <source>
        <strain evidence="3">cv. HFTH1</strain>
        <tissue evidence="2">Young leaf</tissue>
    </source>
</reference>
<evidence type="ECO:0000256" key="1">
    <source>
        <dbReference type="SAM" id="MobiDB-lite"/>
    </source>
</evidence>
<dbReference type="AlphaFoldDB" id="A0A498JNJ9"/>
<proteinExistence type="predicted"/>
<evidence type="ECO:0000313" key="2">
    <source>
        <dbReference type="EMBL" id="RXH95152.1"/>
    </source>
</evidence>
<keyword evidence="3" id="KW-1185">Reference proteome</keyword>
<protein>
    <submittedName>
        <fullName evidence="2">Uncharacterized protein</fullName>
    </submittedName>
</protein>
<dbReference type="Proteomes" id="UP000290289">
    <property type="component" value="Chromosome 7"/>
</dbReference>
<name>A0A498JNJ9_MALDO</name>
<evidence type="ECO:0000313" key="3">
    <source>
        <dbReference type="Proteomes" id="UP000290289"/>
    </source>
</evidence>
<feature type="region of interest" description="Disordered" evidence="1">
    <location>
        <begin position="1"/>
        <end position="42"/>
    </location>
</feature>
<organism evidence="2 3">
    <name type="scientific">Malus domestica</name>
    <name type="common">Apple</name>
    <name type="synonym">Pyrus malus</name>
    <dbReference type="NCBI Taxonomy" id="3750"/>
    <lineage>
        <taxon>Eukaryota</taxon>
        <taxon>Viridiplantae</taxon>
        <taxon>Streptophyta</taxon>
        <taxon>Embryophyta</taxon>
        <taxon>Tracheophyta</taxon>
        <taxon>Spermatophyta</taxon>
        <taxon>Magnoliopsida</taxon>
        <taxon>eudicotyledons</taxon>
        <taxon>Gunneridae</taxon>
        <taxon>Pentapetalae</taxon>
        <taxon>rosids</taxon>
        <taxon>fabids</taxon>
        <taxon>Rosales</taxon>
        <taxon>Rosaceae</taxon>
        <taxon>Amygdaloideae</taxon>
        <taxon>Maleae</taxon>
        <taxon>Malus</taxon>
    </lineage>
</organism>
<dbReference type="EMBL" id="RDQH01000333">
    <property type="protein sequence ID" value="RXH95152.1"/>
    <property type="molecule type" value="Genomic_DNA"/>
</dbReference>
<accession>A0A498JNJ9</accession>
<gene>
    <name evidence="2" type="ORF">DVH24_024836</name>
</gene>
<sequence>MNRLRGGKYKGENGGGMGNGEEGDSSGGMIVRKKGTEDAAVQRKSNMDDKSLYICFMEWKGEVFSYVA</sequence>